<evidence type="ECO:0000256" key="1">
    <source>
        <dbReference type="ARBA" id="ARBA00004651"/>
    </source>
</evidence>
<accession>A0A4R6BEA8</accession>
<reference evidence="9 10" key="1">
    <citation type="submission" date="2019-01" db="EMBL/GenBank/DDBJ databases">
        <title>Draft genome sequences of the type strains of six Macrococcus species.</title>
        <authorList>
            <person name="Mazhar S."/>
            <person name="Altermann E."/>
            <person name="Hill C."/>
            <person name="Mcauliffe O."/>
        </authorList>
    </citation>
    <scope>NUCLEOTIDE SEQUENCE [LARGE SCALE GENOMIC DNA]</scope>
    <source>
        <strain evidence="9 10">CCM4811</strain>
    </source>
</reference>
<dbReference type="GO" id="GO:0005886">
    <property type="term" value="C:plasma membrane"/>
    <property type="evidence" value="ECO:0007669"/>
    <property type="project" value="UniProtKB-SubCell"/>
</dbReference>
<comment type="caution">
    <text evidence="9">The sequence shown here is derived from an EMBL/GenBank/DDBJ whole genome shotgun (WGS) entry which is preliminary data.</text>
</comment>
<keyword evidence="5 8" id="KW-0812">Transmembrane</keyword>
<dbReference type="PANTHER" id="PTHR30472:SF24">
    <property type="entry name" value="FERRIC ENTEROBACTIN TRANSPORT SYSTEM PERMEASE PROTEIN FEPG"/>
    <property type="match status" value="1"/>
</dbReference>
<dbReference type="PANTHER" id="PTHR30472">
    <property type="entry name" value="FERRIC ENTEROBACTIN TRANSPORT SYSTEM PERMEASE PROTEIN"/>
    <property type="match status" value="1"/>
</dbReference>
<dbReference type="InterPro" id="IPR037294">
    <property type="entry name" value="ABC_BtuC-like"/>
</dbReference>
<dbReference type="OrthoDB" id="9811721at2"/>
<feature type="transmembrane region" description="Helical" evidence="8">
    <location>
        <begin position="20"/>
        <end position="40"/>
    </location>
</feature>
<evidence type="ECO:0000256" key="8">
    <source>
        <dbReference type="SAM" id="Phobius"/>
    </source>
</evidence>
<evidence type="ECO:0000256" key="3">
    <source>
        <dbReference type="ARBA" id="ARBA00022448"/>
    </source>
</evidence>
<keyword evidence="3" id="KW-0813">Transport</keyword>
<evidence type="ECO:0000256" key="4">
    <source>
        <dbReference type="ARBA" id="ARBA00022475"/>
    </source>
</evidence>
<evidence type="ECO:0000256" key="2">
    <source>
        <dbReference type="ARBA" id="ARBA00007935"/>
    </source>
</evidence>
<dbReference type="GO" id="GO:0033214">
    <property type="term" value="P:siderophore-iron import into cell"/>
    <property type="evidence" value="ECO:0007669"/>
    <property type="project" value="TreeGrafter"/>
</dbReference>
<dbReference type="Gene3D" id="1.10.3470.10">
    <property type="entry name" value="ABC transporter involved in vitamin B12 uptake, BtuC"/>
    <property type="match status" value="1"/>
</dbReference>
<keyword evidence="10" id="KW-1185">Reference proteome</keyword>
<dbReference type="AlphaFoldDB" id="A0A4R6BEA8"/>
<comment type="subcellular location">
    <subcellularLocation>
        <location evidence="1">Cell membrane</location>
        <topology evidence="1">Multi-pass membrane protein</topology>
    </subcellularLocation>
</comment>
<dbReference type="InterPro" id="IPR000522">
    <property type="entry name" value="ABC_transptr_permease_BtuC"/>
</dbReference>
<evidence type="ECO:0000313" key="9">
    <source>
        <dbReference type="EMBL" id="TDL98112.1"/>
    </source>
</evidence>
<comment type="similarity">
    <text evidence="2">Belongs to the binding-protein-dependent transport system permease family. FecCD subfamily.</text>
</comment>
<keyword evidence="7 8" id="KW-0472">Membrane</keyword>
<dbReference type="Pfam" id="PF01032">
    <property type="entry name" value="FecCD"/>
    <property type="match status" value="1"/>
</dbReference>
<dbReference type="SUPFAM" id="SSF81345">
    <property type="entry name" value="ABC transporter involved in vitamin B12 uptake, BtuC"/>
    <property type="match status" value="1"/>
</dbReference>
<evidence type="ECO:0000256" key="7">
    <source>
        <dbReference type="ARBA" id="ARBA00023136"/>
    </source>
</evidence>
<dbReference type="Proteomes" id="UP000295310">
    <property type="component" value="Unassembled WGS sequence"/>
</dbReference>
<dbReference type="GO" id="GO:0022857">
    <property type="term" value="F:transmembrane transporter activity"/>
    <property type="evidence" value="ECO:0007669"/>
    <property type="project" value="InterPro"/>
</dbReference>
<organism evidence="9 10">
    <name type="scientific">Macrococcus brunensis</name>
    <dbReference type="NCBI Taxonomy" id="198483"/>
    <lineage>
        <taxon>Bacteria</taxon>
        <taxon>Bacillati</taxon>
        <taxon>Bacillota</taxon>
        <taxon>Bacilli</taxon>
        <taxon>Bacillales</taxon>
        <taxon>Staphylococcaceae</taxon>
        <taxon>Macrococcus</taxon>
    </lineage>
</organism>
<dbReference type="EMBL" id="SCWA01000007">
    <property type="protein sequence ID" value="TDL98112.1"/>
    <property type="molecule type" value="Genomic_DNA"/>
</dbReference>
<proteinExistence type="inferred from homology"/>
<name>A0A4R6BEA8_9STAP</name>
<sequence>MEITFSSSFFTTQNYLCPRLFTVSFVGGIQFVGLLAPQLARILAGSKFYQHVLMSSVIGSIIVVLSDLLGRTLFLPLEVPAGVFTAAIGAPFFMYLLFKKRQTV</sequence>
<gene>
    <name evidence="9" type="ORF">ERX27_05395</name>
</gene>
<evidence type="ECO:0000313" key="10">
    <source>
        <dbReference type="Proteomes" id="UP000295310"/>
    </source>
</evidence>
<keyword evidence="6 8" id="KW-1133">Transmembrane helix</keyword>
<evidence type="ECO:0000256" key="5">
    <source>
        <dbReference type="ARBA" id="ARBA00022692"/>
    </source>
</evidence>
<keyword evidence="4" id="KW-1003">Cell membrane</keyword>
<feature type="transmembrane region" description="Helical" evidence="8">
    <location>
        <begin position="52"/>
        <end position="73"/>
    </location>
</feature>
<feature type="transmembrane region" description="Helical" evidence="8">
    <location>
        <begin position="79"/>
        <end position="98"/>
    </location>
</feature>
<protein>
    <submittedName>
        <fullName evidence="9">Uncharacterized protein</fullName>
    </submittedName>
</protein>
<evidence type="ECO:0000256" key="6">
    <source>
        <dbReference type="ARBA" id="ARBA00022989"/>
    </source>
</evidence>